<evidence type="ECO:0008006" key="3">
    <source>
        <dbReference type="Google" id="ProtNLM"/>
    </source>
</evidence>
<keyword evidence="2" id="KW-1185">Reference proteome</keyword>
<name>A0A2R4WX15_9HYPH</name>
<dbReference type="EMBL" id="CP028845">
    <property type="protein sequence ID" value="AWB26050.1"/>
    <property type="molecule type" value="Genomic_DNA"/>
</dbReference>
<keyword evidence="1" id="KW-0614">Plasmid</keyword>
<gene>
    <name evidence="1" type="ORF">DA075_34835</name>
</gene>
<evidence type="ECO:0000313" key="1">
    <source>
        <dbReference type="EMBL" id="AWB26050.1"/>
    </source>
</evidence>
<proteinExistence type="predicted"/>
<geneLocation type="plasmid" evidence="1 2">
    <name>unnamed1</name>
</geneLocation>
<reference evidence="1 2" key="1">
    <citation type="submission" date="2018-04" db="EMBL/GenBank/DDBJ databases">
        <title>Methylobacterium sp. PR1016A genome.</title>
        <authorList>
            <person name="Park W."/>
        </authorList>
    </citation>
    <scope>NUCLEOTIDE SEQUENCE [LARGE SCALE GENOMIC DNA]</scope>
    <source>
        <strain evidence="1 2">PR1016A</strain>
        <plasmid evidence="1 2">unnamed1</plasmid>
    </source>
</reference>
<accession>A0A2R4WX15</accession>
<sequence length="197" mass="23347">MLPNRWGLRRPSDIGPQSSMFNLGQSNCYGVAKILRSLGENFVSPEYLSVKEYPQRAPCPTNDTFHYEFNHELGKYWLENNYENLISRYKSRISNFHKFIAGQQRVFFFYSDRDGDINSVVDAIIEINQDDNYSIVIIDLFDGERPSRLRHHDRVSYARLRFPDKDYVWWRPDHHDSDAGVYFERSIRNQLIDAARI</sequence>
<protein>
    <recommendedName>
        <fullName evidence="3">Papain-like cysteine peptidase</fullName>
    </recommendedName>
</protein>
<organism evidence="1 2">
    <name type="scientific">Methylobacterium currus</name>
    <dbReference type="NCBI Taxonomy" id="2051553"/>
    <lineage>
        <taxon>Bacteria</taxon>
        <taxon>Pseudomonadati</taxon>
        <taxon>Pseudomonadota</taxon>
        <taxon>Alphaproteobacteria</taxon>
        <taxon>Hyphomicrobiales</taxon>
        <taxon>Methylobacteriaceae</taxon>
        <taxon>Methylobacterium</taxon>
    </lineage>
</organism>
<dbReference type="AlphaFoldDB" id="A0A2R4WX15"/>
<dbReference type="KEGG" id="mee:DA075_34835"/>
<evidence type="ECO:0000313" key="2">
    <source>
        <dbReference type="Proteomes" id="UP000244755"/>
    </source>
</evidence>
<dbReference type="Proteomes" id="UP000244755">
    <property type="component" value="Plasmid unnamed1"/>
</dbReference>